<gene>
    <name evidence="1" type="ORF">HUJ06_003660</name>
</gene>
<sequence length="176" mass="19059">MPNDNILGVGHNSNARYANIDPYSGFYGYSGIATRSCSSIQVDVSRNEQACPSRVLPRPPSVISRPYESPMQHAHSSLNNFNKAPAESSMVSSAVIASRPASSTPAGFMDNKQGWPFRVVPRPTTSIQRPSGSDPIQLHQGYHNINFPLESSMVTPAVGTVKHKAIHDQSGAWLTI</sequence>
<name>A0A822ZLT9_NELNU</name>
<dbReference type="AlphaFoldDB" id="A0A822ZLT9"/>
<organism evidence="1 2">
    <name type="scientific">Nelumbo nucifera</name>
    <name type="common">Sacred lotus</name>
    <dbReference type="NCBI Taxonomy" id="4432"/>
    <lineage>
        <taxon>Eukaryota</taxon>
        <taxon>Viridiplantae</taxon>
        <taxon>Streptophyta</taxon>
        <taxon>Embryophyta</taxon>
        <taxon>Tracheophyta</taxon>
        <taxon>Spermatophyta</taxon>
        <taxon>Magnoliopsida</taxon>
        <taxon>Proteales</taxon>
        <taxon>Nelumbonaceae</taxon>
        <taxon>Nelumbo</taxon>
    </lineage>
</organism>
<reference evidence="1 2" key="1">
    <citation type="journal article" date="2020" name="Mol. Biol. Evol.">
        <title>Distinct Expression and Methylation Patterns for Genes with Different Fates following a Single Whole-Genome Duplication in Flowering Plants.</title>
        <authorList>
            <person name="Shi T."/>
            <person name="Rahmani R.S."/>
            <person name="Gugger P.F."/>
            <person name="Wang M."/>
            <person name="Li H."/>
            <person name="Zhang Y."/>
            <person name="Li Z."/>
            <person name="Wang Q."/>
            <person name="Van de Peer Y."/>
            <person name="Marchal K."/>
            <person name="Chen J."/>
        </authorList>
    </citation>
    <scope>NUCLEOTIDE SEQUENCE [LARGE SCALE GENOMIC DNA]</scope>
    <source>
        <tissue evidence="1">Leaf</tissue>
    </source>
</reference>
<keyword evidence="2" id="KW-1185">Reference proteome</keyword>
<comment type="caution">
    <text evidence="1">The sequence shown here is derived from an EMBL/GenBank/DDBJ whole genome shotgun (WGS) entry which is preliminary data.</text>
</comment>
<protein>
    <submittedName>
        <fullName evidence="1">Uncharacterized protein</fullName>
    </submittedName>
</protein>
<evidence type="ECO:0000313" key="1">
    <source>
        <dbReference type="EMBL" id="DAD45430.1"/>
    </source>
</evidence>
<dbReference type="Proteomes" id="UP000607653">
    <property type="component" value="Unassembled WGS sequence"/>
</dbReference>
<evidence type="ECO:0000313" key="2">
    <source>
        <dbReference type="Proteomes" id="UP000607653"/>
    </source>
</evidence>
<dbReference type="EMBL" id="DUZY01000007">
    <property type="protein sequence ID" value="DAD45430.1"/>
    <property type="molecule type" value="Genomic_DNA"/>
</dbReference>
<accession>A0A822ZLT9</accession>
<proteinExistence type="predicted"/>